<dbReference type="OrthoDB" id="9779184at2"/>
<dbReference type="InterPro" id="IPR013022">
    <property type="entry name" value="Xyl_isomerase-like_TIM-brl"/>
</dbReference>
<dbReference type="PANTHER" id="PTHR12110:SF21">
    <property type="entry name" value="XYLOSE ISOMERASE-LIKE TIM BARREL DOMAIN-CONTAINING PROTEIN"/>
    <property type="match status" value="1"/>
</dbReference>
<dbReference type="Pfam" id="PF01261">
    <property type="entry name" value="AP_endonuc_2"/>
    <property type="match status" value="1"/>
</dbReference>
<dbReference type="RefSeq" id="WP_006504064.1">
    <property type="nucleotide sequence ID" value="NZ_BAGZ01000022.1"/>
</dbReference>
<dbReference type="Proteomes" id="UP000008495">
    <property type="component" value="Unassembled WGS sequence"/>
</dbReference>
<evidence type="ECO:0000256" key="1">
    <source>
        <dbReference type="ARBA" id="ARBA00023277"/>
    </source>
</evidence>
<dbReference type="EMBL" id="BAGZ01000022">
    <property type="protein sequence ID" value="GAB79306.1"/>
    <property type="molecule type" value="Genomic_DNA"/>
</dbReference>
<keyword evidence="4" id="KW-1185">Reference proteome</keyword>
<dbReference type="STRING" id="100225.SAMN05421595_2615"/>
<protein>
    <recommendedName>
        <fullName evidence="2">Xylose isomerase-like TIM barrel domain-containing protein</fullName>
    </recommendedName>
</protein>
<reference evidence="3 4" key="1">
    <citation type="submission" date="2012-08" db="EMBL/GenBank/DDBJ databases">
        <title>Whole genome shotgun sequence of Austwickia chelonae NBRC 105200.</title>
        <authorList>
            <person name="Yoshida I."/>
            <person name="Hosoyama A."/>
            <person name="Tsuchikane K."/>
            <person name="Katsumata H."/>
            <person name="Ando Y."/>
            <person name="Ohji S."/>
            <person name="Hamada M."/>
            <person name="Tamura T."/>
            <person name="Yamazoe A."/>
            <person name="Yamazaki S."/>
            <person name="Fujita N."/>
        </authorList>
    </citation>
    <scope>NUCLEOTIDE SEQUENCE [LARGE SCALE GENOMIC DNA]</scope>
    <source>
        <strain evidence="3 4">NBRC 105200</strain>
    </source>
</reference>
<evidence type="ECO:0000313" key="4">
    <source>
        <dbReference type="Proteomes" id="UP000008495"/>
    </source>
</evidence>
<keyword evidence="1" id="KW-0119">Carbohydrate metabolism</keyword>
<dbReference type="InterPro" id="IPR050312">
    <property type="entry name" value="IolE/XylAMocC-like"/>
</dbReference>
<proteinExistence type="predicted"/>
<evidence type="ECO:0000259" key="2">
    <source>
        <dbReference type="Pfam" id="PF01261"/>
    </source>
</evidence>
<accession>K6UNW4</accession>
<evidence type="ECO:0000313" key="3">
    <source>
        <dbReference type="EMBL" id="GAB79306.1"/>
    </source>
</evidence>
<organism evidence="3 4">
    <name type="scientific">Austwickia chelonae NBRC 105200</name>
    <dbReference type="NCBI Taxonomy" id="1184607"/>
    <lineage>
        <taxon>Bacteria</taxon>
        <taxon>Bacillati</taxon>
        <taxon>Actinomycetota</taxon>
        <taxon>Actinomycetes</taxon>
        <taxon>Micrococcales</taxon>
        <taxon>Dermatophilaceae</taxon>
        <taxon>Austwickia</taxon>
    </lineage>
</organism>
<dbReference type="AlphaFoldDB" id="K6UNW4"/>
<dbReference type="PANTHER" id="PTHR12110">
    <property type="entry name" value="HYDROXYPYRUVATE ISOMERASE"/>
    <property type="match status" value="1"/>
</dbReference>
<dbReference type="SUPFAM" id="SSF51658">
    <property type="entry name" value="Xylose isomerase-like"/>
    <property type="match status" value="1"/>
</dbReference>
<name>K6UNW4_9MICO</name>
<dbReference type="Gene3D" id="3.20.20.150">
    <property type="entry name" value="Divalent-metal-dependent TIM barrel enzymes"/>
    <property type="match status" value="1"/>
</dbReference>
<dbReference type="eggNOG" id="COG1082">
    <property type="taxonomic scope" value="Bacteria"/>
</dbReference>
<feature type="domain" description="Xylose isomerase-like TIM barrel" evidence="2">
    <location>
        <begin position="22"/>
        <end position="320"/>
    </location>
</feature>
<sequence>MKLGAYTACLHDKTLTETLDILRGLGLTSVEVNAGGFIPSPHCPVDALLSSAGARAAYLEEISSSGMELTALNCNGNPLSPLPAEGPKHADDLRRAIELAGKLGVRHVITMSGLPGTDPTAKYPTWVVNPWNGIDLEILDHQWSVAVPFWKEIDELARRHDVRVALELHPRNLVFNTTTFQRLAEETGATNLGVEMDTSHLMWQGMDVPTVIRALGDRVYFAAAKDVAILDGVKTKGVLDVDFRRVPAEAEGKTPVAYGYWCTEWPQDPAWRFVAVGLGHDQAWWVEVLTALAEVDPGMTINIEHEDSALGQLDGLRQAASTLLAAEAERASR</sequence>
<gene>
    <name evidence="3" type="ORF">AUCHE_22_00760</name>
</gene>
<comment type="caution">
    <text evidence="3">The sequence shown here is derived from an EMBL/GenBank/DDBJ whole genome shotgun (WGS) entry which is preliminary data.</text>
</comment>
<dbReference type="InterPro" id="IPR036237">
    <property type="entry name" value="Xyl_isomerase-like_sf"/>
</dbReference>